<dbReference type="SUPFAM" id="SSF47413">
    <property type="entry name" value="lambda repressor-like DNA-binding domains"/>
    <property type="match status" value="1"/>
</dbReference>
<name>A0ABT0FLZ5_9ACTN</name>
<gene>
    <name evidence="2" type="ORF">MF672_005955</name>
</gene>
<dbReference type="CDD" id="cd00093">
    <property type="entry name" value="HTH_XRE"/>
    <property type="match status" value="1"/>
</dbReference>
<dbReference type="InterPro" id="IPR001387">
    <property type="entry name" value="Cro/C1-type_HTH"/>
</dbReference>
<evidence type="ECO:0000259" key="1">
    <source>
        <dbReference type="PROSITE" id="PS50943"/>
    </source>
</evidence>
<accession>A0ABT0FLZ5</accession>
<keyword evidence="3" id="KW-1185">Reference proteome</keyword>
<protein>
    <submittedName>
        <fullName evidence="2">Helix-turn-helix domain-containing protein</fullName>
    </submittedName>
</protein>
<dbReference type="RefSeq" id="WP_242378906.1">
    <property type="nucleotide sequence ID" value="NZ_JAKRKC020000001.1"/>
</dbReference>
<dbReference type="EMBL" id="JAKRKC020000001">
    <property type="protein sequence ID" value="MCK2213338.1"/>
    <property type="molecule type" value="Genomic_DNA"/>
</dbReference>
<organism evidence="2 3">
    <name type="scientific">Actinomadura luzonensis</name>
    <dbReference type="NCBI Taxonomy" id="2805427"/>
    <lineage>
        <taxon>Bacteria</taxon>
        <taxon>Bacillati</taxon>
        <taxon>Actinomycetota</taxon>
        <taxon>Actinomycetes</taxon>
        <taxon>Streptosporangiales</taxon>
        <taxon>Thermomonosporaceae</taxon>
        <taxon>Actinomadura</taxon>
    </lineage>
</organism>
<evidence type="ECO:0000313" key="2">
    <source>
        <dbReference type="EMBL" id="MCK2213338.1"/>
    </source>
</evidence>
<dbReference type="SMART" id="SM00530">
    <property type="entry name" value="HTH_XRE"/>
    <property type="match status" value="1"/>
</dbReference>
<sequence>MANERLRAALLQKGVSITDLADAIQVDPKTVERWITKGRAPYRKHRFAVASYLGAEETYLWPEALTREQVASASESEIVTVYPHRWAVPRDVWGRLFASASEEIGVLVYSGLFLADDAGMVRMFAEKAAAGVRVRILLGDPDCDEVAQRGEDEGIGDGMASKIRNVMVLYRPLLGRPNVEFRLHATVLYNSIYRADDQFLVNTHVYGVPAGNAPVLHLRRVIGGDMVATYAESFERVWDGARPIGS</sequence>
<evidence type="ECO:0000313" key="3">
    <source>
        <dbReference type="Proteomes" id="UP001317259"/>
    </source>
</evidence>
<proteinExistence type="predicted"/>
<dbReference type="Proteomes" id="UP001317259">
    <property type="component" value="Unassembled WGS sequence"/>
</dbReference>
<comment type="caution">
    <text evidence="2">The sequence shown here is derived from an EMBL/GenBank/DDBJ whole genome shotgun (WGS) entry which is preliminary data.</text>
</comment>
<reference evidence="2 3" key="1">
    <citation type="submission" date="2022-04" db="EMBL/GenBank/DDBJ databases">
        <title>Genome draft of Actinomadura sp. ATCC 31491.</title>
        <authorList>
            <person name="Shi X."/>
            <person name="Du Y."/>
        </authorList>
    </citation>
    <scope>NUCLEOTIDE SEQUENCE [LARGE SCALE GENOMIC DNA]</scope>
    <source>
        <strain evidence="2 3">ATCC 31491</strain>
    </source>
</reference>
<dbReference type="PROSITE" id="PS50943">
    <property type="entry name" value="HTH_CROC1"/>
    <property type="match status" value="1"/>
</dbReference>
<feature type="domain" description="HTH cro/C1-type" evidence="1">
    <location>
        <begin position="6"/>
        <end position="60"/>
    </location>
</feature>
<dbReference type="Gene3D" id="1.10.260.40">
    <property type="entry name" value="lambda repressor-like DNA-binding domains"/>
    <property type="match status" value="1"/>
</dbReference>
<dbReference type="InterPro" id="IPR010982">
    <property type="entry name" value="Lambda_DNA-bd_dom_sf"/>
</dbReference>